<dbReference type="Proteomes" id="UP000199451">
    <property type="component" value="Unassembled WGS sequence"/>
</dbReference>
<keyword evidence="2" id="KW-0812">Transmembrane</keyword>
<dbReference type="OrthoDB" id="325633at2157"/>
<protein>
    <recommendedName>
        <fullName evidence="5">PGF-CTERM protein</fullName>
    </recommendedName>
</protein>
<dbReference type="STRING" id="660521.SAMN04487949_1986"/>
<evidence type="ECO:0000256" key="1">
    <source>
        <dbReference type="SAM" id="MobiDB-lite"/>
    </source>
</evidence>
<feature type="region of interest" description="Disordered" evidence="1">
    <location>
        <begin position="252"/>
        <end position="285"/>
    </location>
</feature>
<organism evidence="3 4">
    <name type="scientific">Halogranum gelatinilyticum</name>
    <dbReference type="NCBI Taxonomy" id="660521"/>
    <lineage>
        <taxon>Archaea</taxon>
        <taxon>Methanobacteriati</taxon>
        <taxon>Methanobacteriota</taxon>
        <taxon>Stenosarchaea group</taxon>
        <taxon>Halobacteria</taxon>
        <taxon>Halobacteriales</taxon>
        <taxon>Haloferacaceae</taxon>
    </lineage>
</organism>
<dbReference type="RefSeq" id="WP_089697217.1">
    <property type="nucleotide sequence ID" value="NZ_FNHL01000002.1"/>
</dbReference>
<evidence type="ECO:0000313" key="3">
    <source>
        <dbReference type="EMBL" id="SDM53356.1"/>
    </source>
</evidence>
<evidence type="ECO:0000256" key="2">
    <source>
        <dbReference type="SAM" id="Phobius"/>
    </source>
</evidence>
<dbReference type="NCBIfam" id="NF045517">
    <property type="entry name" value="halo_surf_dom"/>
    <property type="match status" value="1"/>
</dbReference>
<reference evidence="4" key="1">
    <citation type="submission" date="2016-10" db="EMBL/GenBank/DDBJ databases">
        <authorList>
            <person name="Varghese N."/>
            <person name="Submissions S."/>
        </authorList>
    </citation>
    <scope>NUCLEOTIDE SEQUENCE [LARGE SCALE GENOMIC DNA]</scope>
    <source>
        <strain evidence="4">CGMCC 1.10119</strain>
    </source>
</reference>
<feature type="compositionally biased region" description="Low complexity" evidence="1">
    <location>
        <begin position="253"/>
        <end position="280"/>
    </location>
</feature>
<keyword evidence="2" id="KW-1133">Transmembrane helix</keyword>
<accession>A0A1G9U096</accession>
<proteinExistence type="predicted"/>
<sequence length="308" mass="32145">MVALHPHRTLAVALVVLLALGGLGLAGPASGQELSSADAMLDSGSTAWQGQQLYFDGSRVVSQTTGEYPSQLNESQREFSLRRLHDDNTVGRSVRTITVNRSGVAVVSTARLDGRYVLTYDERAVAVDDGEGSLRIGVSGGDLSACSWTVTDDTANVTGSFDRTTENGTVVLGQRSSTVVSGETDLPQGTEIVLRIHGEGARPFLLYLETDLGPDGRFNETVDLTGTRYGAPVSITLSLDGSELTRREGVVGGVTTETTTREPSTTTRPSTSRSPTTTTSPGFGVGGAVGGVVGLALVATAAAVRRTR</sequence>
<evidence type="ECO:0008006" key="5">
    <source>
        <dbReference type="Google" id="ProtNLM"/>
    </source>
</evidence>
<evidence type="ECO:0000313" key="4">
    <source>
        <dbReference type="Proteomes" id="UP000199451"/>
    </source>
</evidence>
<dbReference type="AlphaFoldDB" id="A0A1G9U096"/>
<dbReference type="EMBL" id="FNHL01000002">
    <property type="protein sequence ID" value="SDM53356.1"/>
    <property type="molecule type" value="Genomic_DNA"/>
</dbReference>
<keyword evidence="2" id="KW-0472">Membrane</keyword>
<keyword evidence="4" id="KW-1185">Reference proteome</keyword>
<feature type="transmembrane region" description="Helical" evidence="2">
    <location>
        <begin position="283"/>
        <end position="304"/>
    </location>
</feature>
<name>A0A1G9U096_9EURY</name>
<gene>
    <name evidence="3" type="ORF">SAMN04487949_1986</name>
</gene>